<dbReference type="CDD" id="cd00117">
    <property type="entry name" value="TFP"/>
    <property type="match status" value="1"/>
</dbReference>
<dbReference type="InterPro" id="IPR045860">
    <property type="entry name" value="Snake_toxin-like_sf"/>
</dbReference>
<keyword evidence="1" id="KW-0732">Signal</keyword>
<gene>
    <name evidence="2" type="ORF">P5673_022891</name>
</gene>
<feature type="signal peptide" evidence="1">
    <location>
        <begin position="1"/>
        <end position="25"/>
    </location>
</feature>
<accession>A0AAD9Q6B2</accession>
<protein>
    <recommendedName>
        <fullName evidence="4">Protein quiver</fullName>
    </recommendedName>
</protein>
<organism evidence="2 3">
    <name type="scientific">Acropora cervicornis</name>
    <name type="common">Staghorn coral</name>
    <dbReference type="NCBI Taxonomy" id="6130"/>
    <lineage>
        <taxon>Eukaryota</taxon>
        <taxon>Metazoa</taxon>
        <taxon>Cnidaria</taxon>
        <taxon>Anthozoa</taxon>
        <taxon>Hexacorallia</taxon>
        <taxon>Scleractinia</taxon>
        <taxon>Astrocoeniina</taxon>
        <taxon>Acroporidae</taxon>
        <taxon>Acropora</taxon>
    </lineage>
</organism>
<dbReference type="EMBL" id="JARQWQ010000062">
    <property type="protein sequence ID" value="KAK2555548.1"/>
    <property type="molecule type" value="Genomic_DNA"/>
</dbReference>
<reference evidence="2" key="2">
    <citation type="journal article" date="2023" name="Science">
        <title>Genomic signatures of disease resistance in endangered staghorn corals.</title>
        <authorList>
            <person name="Vollmer S.V."/>
            <person name="Selwyn J.D."/>
            <person name="Despard B.A."/>
            <person name="Roesel C.L."/>
        </authorList>
    </citation>
    <scope>NUCLEOTIDE SEQUENCE</scope>
    <source>
        <strain evidence="2">K2</strain>
    </source>
</reference>
<evidence type="ECO:0000256" key="1">
    <source>
        <dbReference type="SAM" id="SignalP"/>
    </source>
</evidence>
<keyword evidence="3" id="KW-1185">Reference proteome</keyword>
<feature type="chain" id="PRO_5042234634" description="Protein quiver" evidence="1">
    <location>
        <begin position="26"/>
        <end position="135"/>
    </location>
</feature>
<dbReference type="AlphaFoldDB" id="A0AAD9Q6B2"/>
<reference evidence="2" key="1">
    <citation type="journal article" date="2023" name="G3 (Bethesda)">
        <title>Whole genome assembly and annotation of the endangered Caribbean coral Acropora cervicornis.</title>
        <authorList>
            <person name="Selwyn J.D."/>
            <person name="Vollmer S.V."/>
        </authorList>
    </citation>
    <scope>NUCLEOTIDE SEQUENCE</scope>
    <source>
        <strain evidence="2">K2</strain>
    </source>
</reference>
<name>A0AAD9Q6B2_ACRCE</name>
<evidence type="ECO:0000313" key="2">
    <source>
        <dbReference type="EMBL" id="KAK2555548.1"/>
    </source>
</evidence>
<dbReference type="Proteomes" id="UP001249851">
    <property type="component" value="Unassembled WGS sequence"/>
</dbReference>
<proteinExistence type="predicted"/>
<evidence type="ECO:0008006" key="4">
    <source>
        <dbReference type="Google" id="ProtNLM"/>
    </source>
</evidence>
<dbReference type="SUPFAM" id="SSF57302">
    <property type="entry name" value="Snake toxin-like"/>
    <property type="match status" value="1"/>
</dbReference>
<sequence>MITIARINACIVIVLLLCYIPHLSGRICYHCDSRNGNCPEDSVNGTTMRVCAKGNDFCEVVKDGRHAGEPRFIRDCVSECDNKVIEWSKDGEEYCHTCCSEDGCNVGRCGAAGFSVQRLVFVCGTLGALAAILWN</sequence>
<comment type="caution">
    <text evidence="2">The sequence shown here is derived from an EMBL/GenBank/DDBJ whole genome shotgun (WGS) entry which is preliminary data.</text>
</comment>
<evidence type="ECO:0000313" key="3">
    <source>
        <dbReference type="Proteomes" id="UP001249851"/>
    </source>
</evidence>